<name>A0A369NPU5_EGGLN</name>
<accession>A0A369NPU5</accession>
<protein>
    <submittedName>
        <fullName evidence="2">Uncharacterized protein</fullName>
    </submittedName>
</protein>
<dbReference type="AlphaFoldDB" id="A0A369NPU5"/>
<comment type="caution">
    <text evidence="2">The sequence shown here is derived from an EMBL/GenBank/DDBJ whole genome shotgun (WGS) entry which is preliminary data.</text>
</comment>
<organism evidence="2 3">
    <name type="scientific">Eggerthella lenta</name>
    <name type="common">Eubacterium lentum</name>
    <dbReference type="NCBI Taxonomy" id="84112"/>
    <lineage>
        <taxon>Bacteria</taxon>
        <taxon>Bacillati</taxon>
        <taxon>Actinomycetota</taxon>
        <taxon>Coriobacteriia</taxon>
        <taxon>Eggerthellales</taxon>
        <taxon>Eggerthellaceae</taxon>
        <taxon>Eggerthella</taxon>
    </lineage>
</organism>
<evidence type="ECO:0000313" key="2">
    <source>
        <dbReference type="EMBL" id="RDB66000.1"/>
    </source>
</evidence>
<dbReference type="Proteomes" id="UP000253970">
    <property type="component" value="Unassembled WGS sequence"/>
</dbReference>
<reference evidence="2 3" key="1">
    <citation type="journal article" date="2018" name="Elife">
        <title>Discovery and characterization of a prevalent human gut bacterial enzyme sufficient for the inactivation of a family of plant toxins.</title>
        <authorList>
            <person name="Koppel N."/>
            <person name="Bisanz J.E."/>
            <person name="Pandelia M.E."/>
            <person name="Turnbaugh P.J."/>
            <person name="Balskus E.P."/>
        </authorList>
    </citation>
    <scope>NUCLEOTIDE SEQUENCE [LARGE SCALE GENOMIC DNA]</scope>
    <source>
        <strain evidence="2 3">W1 BHI 6</strain>
    </source>
</reference>
<feature type="region of interest" description="Disordered" evidence="1">
    <location>
        <begin position="96"/>
        <end position="120"/>
    </location>
</feature>
<evidence type="ECO:0000313" key="3">
    <source>
        <dbReference type="Proteomes" id="UP000253970"/>
    </source>
</evidence>
<evidence type="ECO:0000256" key="1">
    <source>
        <dbReference type="SAM" id="MobiDB-lite"/>
    </source>
</evidence>
<gene>
    <name evidence="2" type="ORF">C1875_14210</name>
</gene>
<proteinExistence type="predicted"/>
<feature type="compositionally biased region" description="Basic and acidic residues" evidence="1">
    <location>
        <begin position="98"/>
        <end position="120"/>
    </location>
</feature>
<dbReference type="EMBL" id="PPTU01000042">
    <property type="protein sequence ID" value="RDB66000.1"/>
    <property type="molecule type" value="Genomic_DNA"/>
</dbReference>
<sequence>MKVKKTYRLEQETIDELEKLCSDSGKSATEVIEGAIHDAIRLPDTERAGEGWAQTVAALTDQLAVKDDQIASLGRALEAAQETAKAAQALHAANVQERALESSEQKERRRWRWPWDRQDG</sequence>
<dbReference type="RefSeq" id="WP_009608403.1">
    <property type="nucleotide sequence ID" value="NZ_BQNE01000003.1"/>
</dbReference>